<sequence length="121" mass="13065">MGMVTGCEIAEPLTGVEFRFTNECADVVQVWTEGNYVACQLGPGESKDDNCGAGAFPVQGSFRVSREVLRLEFTEHMPGDPWQQNRFDFLAGTVAALNTKIGRTVGIQGPTEQLPATKLGV</sequence>
<name>W4GT72_APHAT</name>
<dbReference type="GeneID" id="20807568"/>
<proteinExistence type="predicted"/>
<accession>W4GT72</accession>
<gene>
    <name evidence="1" type="ORF">H257_05572</name>
</gene>
<dbReference type="AlphaFoldDB" id="W4GT72"/>
<organism evidence="1">
    <name type="scientific">Aphanomyces astaci</name>
    <name type="common">Crayfish plague agent</name>
    <dbReference type="NCBI Taxonomy" id="112090"/>
    <lineage>
        <taxon>Eukaryota</taxon>
        <taxon>Sar</taxon>
        <taxon>Stramenopiles</taxon>
        <taxon>Oomycota</taxon>
        <taxon>Saprolegniomycetes</taxon>
        <taxon>Saprolegniales</taxon>
        <taxon>Verrucalvaceae</taxon>
        <taxon>Aphanomyces</taxon>
    </lineage>
</organism>
<dbReference type="VEuPathDB" id="FungiDB:H257_05572"/>
<dbReference type="RefSeq" id="XP_009828790.1">
    <property type="nucleotide sequence ID" value="XM_009830488.1"/>
</dbReference>
<evidence type="ECO:0000313" key="1">
    <source>
        <dbReference type="EMBL" id="ETV82053.1"/>
    </source>
</evidence>
<dbReference type="EMBL" id="KI913123">
    <property type="protein sequence ID" value="ETV82053.1"/>
    <property type="molecule type" value="Genomic_DNA"/>
</dbReference>
<reference evidence="1" key="1">
    <citation type="submission" date="2013-12" db="EMBL/GenBank/DDBJ databases">
        <title>The Genome Sequence of Aphanomyces astaci APO3.</title>
        <authorList>
            <consortium name="The Broad Institute Genomics Platform"/>
            <person name="Russ C."/>
            <person name="Tyler B."/>
            <person name="van West P."/>
            <person name="Dieguez-Uribeondo J."/>
            <person name="Young S.K."/>
            <person name="Zeng Q."/>
            <person name="Gargeya S."/>
            <person name="Fitzgerald M."/>
            <person name="Abouelleil A."/>
            <person name="Alvarado L."/>
            <person name="Chapman S.B."/>
            <person name="Gainer-Dewar J."/>
            <person name="Goldberg J."/>
            <person name="Griggs A."/>
            <person name="Gujja S."/>
            <person name="Hansen M."/>
            <person name="Howarth C."/>
            <person name="Imamovic A."/>
            <person name="Ireland A."/>
            <person name="Larimer J."/>
            <person name="McCowan C."/>
            <person name="Murphy C."/>
            <person name="Pearson M."/>
            <person name="Poon T.W."/>
            <person name="Priest M."/>
            <person name="Roberts A."/>
            <person name="Saif S."/>
            <person name="Shea T."/>
            <person name="Sykes S."/>
            <person name="Wortman J."/>
            <person name="Nusbaum C."/>
            <person name="Birren B."/>
        </authorList>
    </citation>
    <scope>NUCLEOTIDE SEQUENCE [LARGE SCALE GENOMIC DNA]</scope>
    <source>
        <strain evidence="1">APO3</strain>
    </source>
</reference>
<protein>
    <submittedName>
        <fullName evidence="1">Uncharacterized protein</fullName>
    </submittedName>
</protein>